<gene>
    <name evidence="5" type="primary">POLR2H</name>
    <name evidence="5" type="ORF">TNIN_421621</name>
</gene>
<dbReference type="GO" id="GO:0005666">
    <property type="term" value="C:RNA polymerase III complex"/>
    <property type="evidence" value="ECO:0007669"/>
    <property type="project" value="TreeGrafter"/>
</dbReference>
<evidence type="ECO:0000256" key="1">
    <source>
        <dbReference type="ARBA" id="ARBA00004123"/>
    </source>
</evidence>
<accession>A0A8X6YBM0</accession>
<dbReference type="PANTHER" id="PTHR10917">
    <property type="entry name" value="DNA-DIRECTED RNA POLYMERASES I, II, AND III SUBUNIT RPABC3"/>
    <property type="match status" value="1"/>
</dbReference>
<protein>
    <submittedName>
        <fullName evidence="5">DNA-directed RNA polymerases I, II, and III subunit RPABC3</fullName>
    </submittedName>
</protein>
<evidence type="ECO:0000313" key="5">
    <source>
        <dbReference type="EMBL" id="GFY66599.1"/>
    </source>
</evidence>
<comment type="similarity">
    <text evidence="2">Belongs to the eukaryotic RPB8 RNA polymerase subunit family.</text>
</comment>
<comment type="function">
    <text evidence="4">DNA-dependent RNA polymerase catalyzes the transcription of DNA into RNA using the four ribonucleoside triphosphates as substrates. Common component of RNA polymerases I, II and III which synthesize ribosomal RNA precursors, mRNA precursors and many functional non-coding RNAs, and small RNAs, such as 5S rRNA and tRNAs, respectively.</text>
</comment>
<dbReference type="GO" id="GO:0006351">
    <property type="term" value="P:DNA-templated transcription"/>
    <property type="evidence" value="ECO:0007669"/>
    <property type="project" value="InterPro"/>
</dbReference>
<keyword evidence="5" id="KW-0804">Transcription</keyword>
<keyword evidence="3" id="KW-0539">Nucleus</keyword>
<dbReference type="InterPro" id="IPR012340">
    <property type="entry name" value="NA-bd_OB-fold"/>
</dbReference>
<dbReference type="SUPFAM" id="SSF50249">
    <property type="entry name" value="Nucleic acid-binding proteins"/>
    <property type="match status" value="1"/>
</dbReference>
<evidence type="ECO:0000256" key="3">
    <source>
        <dbReference type="ARBA" id="ARBA00023242"/>
    </source>
</evidence>
<name>A0A8X6YBM0_9ARAC</name>
<evidence type="ECO:0000256" key="4">
    <source>
        <dbReference type="ARBA" id="ARBA00044496"/>
    </source>
</evidence>
<dbReference type="Gene3D" id="2.40.50.140">
    <property type="entry name" value="Nucleic acid-binding proteins"/>
    <property type="match status" value="1"/>
</dbReference>
<dbReference type="Proteomes" id="UP000886998">
    <property type="component" value="Unassembled WGS sequence"/>
</dbReference>
<sequence length="141" mass="16506">MAGVLFEDIFDVKDIDPEGKKFDRVSRLHCESESFKMDLILDVNIQAYPMDLDVDTNSTIDEFRLDSVRSQNWSRVRHQLTFLNQQVGSKVKKDEIFLETLKNYIKKIQNVKFVLFSQFMGDRIQLTERLRTAGLAVLEDQ</sequence>
<dbReference type="AlphaFoldDB" id="A0A8X6YBM0"/>
<dbReference type="OrthoDB" id="6468259at2759"/>
<dbReference type="SMART" id="SM00658">
    <property type="entry name" value="RPOL8c"/>
    <property type="match status" value="1"/>
</dbReference>
<proteinExistence type="inferred from homology"/>
<comment type="caution">
    <text evidence="5">The sequence shown here is derived from an EMBL/GenBank/DDBJ whole genome shotgun (WGS) entry which is preliminary data.</text>
</comment>
<comment type="subcellular location">
    <subcellularLocation>
        <location evidence="1">Nucleus</location>
    </subcellularLocation>
</comment>
<keyword evidence="5" id="KW-0240">DNA-directed RNA polymerase</keyword>
<evidence type="ECO:0000313" key="6">
    <source>
        <dbReference type="Proteomes" id="UP000886998"/>
    </source>
</evidence>
<reference evidence="5" key="1">
    <citation type="submission" date="2020-08" db="EMBL/GenBank/DDBJ databases">
        <title>Multicomponent nature underlies the extraordinary mechanical properties of spider dragline silk.</title>
        <authorList>
            <person name="Kono N."/>
            <person name="Nakamura H."/>
            <person name="Mori M."/>
            <person name="Yoshida Y."/>
            <person name="Ohtoshi R."/>
            <person name="Malay A.D."/>
            <person name="Moran D.A.P."/>
            <person name="Tomita M."/>
            <person name="Numata K."/>
            <person name="Arakawa K."/>
        </authorList>
    </citation>
    <scope>NUCLEOTIDE SEQUENCE</scope>
</reference>
<dbReference type="Pfam" id="PF03870">
    <property type="entry name" value="RNA_pol_Rpb8"/>
    <property type="match status" value="1"/>
</dbReference>
<dbReference type="GO" id="GO:0005736">
    <property type="term" value="C:RNA polymerase I complex"/>
    <property type="evidence" value="ECO:0007669"/>
    <property type="project" value="TreeGrafter"/>
</dbReference>
<evidence type="ECO:0000256" key="2">
    <source>
        <dbReference type="ARBA" id="ARBA00008912"/>
    </source>
</evidence>
<dbReference type="EMBL" id="BMAV01016127">
    <property type="protein sequence ID" value="GFY66599.1"/>
    <property type="molecule type" value="Genomic_DNA"/>
</dbReference>
<keyword evidence="6" id="KW-1185">Reference proteome</keyword>
<dbReference type="InterPro" id="IPR005570">
    <property type="entry name" value="RPABC3"/>
</dbReference>
<organism evidence="5 6">
    <name type="scientific">Trichonephila inaurata madagascariensis</name>
    <dbReference type="NCBI Taxonomy" id="2747483"/>
    <lineage>
        <taxon>Eukaryota</taxon>
        <taxon>Metazoa</taxon>
        <taxon>Ecdysozoa</taxon>
        <taxon>Arthropoda</taxon>
        <taxon>Chelicerata</taxon>
        <taxon>Arachnida</taxon>
        <taxon>Araneae</taxon>
        <taxon>Araneomorphae</taxon>
        <taxon>Entelegynae</taxon>
        <taxon>Araneoidea</taxon>
        <taxon>Nephilidae</taxon>
        <taxon>Trichonephila</taxon>
        <taxon>Trichonephila inaurata</taxon>
    </lineage>
</organism>
<dbReference type="GO" id="GO:0003899">
    <property type="term" value="F:DNA-directed RNA polymerase activity"/>
    <property type="evidence" value="ECO:0007669"/>
    <property type="project" value="InterPro"/>
</dbReference>
<dbReference type="PANTHER" id="PTHR10917:SF0">
    <property type="entry name" value="DNA-DIRECTED RNA POLYMERASES I, II, AND III SUBUNIT RPABC3"/>
    <property type="match status" value="1"/>
</dbReference>
<dbReference type="GO" id="GO:0005665">
    <property type="term" value="C:RNA polymerase II, core complex"/>
    <property type="evidence" value="ECO:0007669"/>
    <property type="project" value="TreeGrafter"/>
</dbReference>